<name>A0ABS5SH29_9BACT</name>
<proteinExistence type="predicted"/>
<reference evidence="2 3" key="1">
    <citation type="submission" date="2021-05" db="EMBL/GenBank/DDBJ databases">
        <title>The draft genome of Geobacter luticola JCM 17780.</title>
        <authorList>
            <person name="Xu Z."/>
            <person name="Masuda Y."/>
            <person name="Itoh H."/>
            <person name="Senoo K."/>
        </authorList>
    </citation>
    <scope>NUCLEOTIDE SEQUENCE [LARGE SCALE GENOMIC DNA]</scope>
    <source>
        <strain evidence="2 3">JCM 17780</strain>
    </source>
</reference>
<evidence type="ECO:0000256" key="1">
    <source>
        <dbReference type="SAM" id="Phobius"/>
    </source>
</evidence>
<dbReference type="RefSeq" id="WP_214175891.1">
    <property type="nucleotide sequence ID" value="NZ_JAHCVK010000006.1"/>
</dbReference>
<evidence type="ECO:0000313" key="2">
    <source>
        <dbReference type="EMBL" id="MBT0653881.1"/>
    </source>
</evidence>
<comment type="caution">
    <text evidence="2">The sequence shown here is derived from an EMBL/GenBank/DDBJ whole genome shotgun (WGS) entry which is preliminary data.</text>
</comment>
<accession>A0ABS5SH29</accession>
<organism evidence="2 3">
    <name type="scientific">Geomobilimonas luticola</name>
    <dbReference type="NCBI Taxonomy" id="1114878"/>
    <lineage>
        <taxon>Bacteria</taxon>
        <taxon>Pseudomonadati</taxon>
        <taxon>Thermodesulfobacteriota</taxon>
        <taxon>Desulfuromonadia</taxon>
        <taxon>Geobacterales</taxon>
        <taxon>Geobacteraceae</taxon>
        <taxon>Geomobilimonas</taxon>
    </lineage>
</organism>
<keyword evidence="3" id="KW-1185">Reference proteome</keyword>
<keyword evidence="1" id="KW-1133">Transmembrane helix</keyword>
<gene>
    <name evidence="2" type="ORF">KI810_12495</name>
</gene>
<evidence type="ECO:0000313" key="3">
    <source>
        <dbReference type="Proteomes" id="UP000756860"/>
    </source>
</evidence>
<keyword evidence="1" id="KW-0472">Membrane</keyword>
<feature type="transmembrane region" description="Helical" evidence="1">
    <location>
        <begin position="12"/>
        <end position="30"/>
    </location>
</feature>
<keyword evidence="1" id="KW-0812">Transmembrane</keyword>
<sequence length="48" mass="5147">MHEDKNVTGTLFVSFIAGAALGAGIALLLAPEKKKELELGYDEEPLFV</sequence>
<dbReference type="EMBL" id="JAHCVK010000006">
    <property type="protein sequence ID" value="MBT0653881.1"/>
    <property type="molecule type" value="Genomic_DNA"/>
</dbReference>
<dbReference type="Proteomes" id="UP000756860">
    <property type="component" value="Unassembled WGS sequence"/>
</dbReference>
<protein>
    <recommendedName>
        <fullName evidence="4">YtxH-like protein</fullName>
    </recommendedName>
</protein>
<evidence type="ECO:0008006" key="4">
    <source>
        <dbReference type="Google" id="ProtNLM"/>
    </source>
</evidence>